<evidence type="ECO:0000256" key="2">
    <source>
        <dbReference type="ARBA" id="ARBA00016013"/>
    </source>
</evidence>
<comment type="similarity">
    <text evidence="1 5">Belongs to the FlgD family.</text>
</comment>
<comment type="function">
    <text evidence="4 5">Required for flagellar hook formation. May act as a scaffolding protein.</text>
</comment>
<keyword evidence="9" id="KW-0966">Cell projection</keyword>
<keyword evidence="3 5" id="KW-1005">Bacterial flagellum biogenesis</keyword>
<keyword evidence="9" id="KW-0969">Cilium</keyword>
<dbReference type="Pfam" id="PF03963">
    <property type="entry name" value="FlgD"/>
    <property type="match status" value="1"/>
</dbReference>
<dbReference type="AlphaFoldDB" id="A0A318H084"/>
<feature type="domain" description="FlgD/Vpr Ig-like" evidence="7">
    <location>
        <begin position="116"/>
        <end position="181"/>
    </location>
</feature>
<dbReference type="GO" id="GO:0044781">
    <property type="term" value="P:bacterial-type flagellum organization"/>
    <property type="evidence" value="ECO:0007669"/>
    <property type="project" value="UniProtKB-UniRule"/>
</dbReference>
<proteinExistence type="inferred from homology"/>
<comment type="caution">
    <text evidence="9">The sequence shown here is derived from an EMBL/GenBank/DDBJ whole genome shotgun (WGS) entry which is preliminary data.</text>
</comment>
<feature type="region of interest" description="Disordered" evidence="6">
    <location>
        <begin position="1"/>
        <end position="33"/>
    </location>
</feature>
<dbReference type="RefSeq" id="WP_110401962.1">
    <property type="nucleotide sequence ID" value="NZ_QJJS01000018.1"/>
</dbReference>
<evidence type="ECO:0000256" key="4">
    <source>
        <dbReference type="ARBA" id="ARBA00024746"/>
    </source>
</evidence>
<feature type="domain" description="FlgD Tudor-like" evidence="8">
    <location>
        <begin position="92"/>
        <end position="222"/>
    </location>
</feature>
<evidence type="ECO:0000256" key="1">
    <source>
        <dbReference type="ARBA" id="ARBA00010577"/>
    </source>
</evidence>
<evidence type="ECO:0000256" key="3">
    <source>
        <dbReference type="ARBA" id="ARBA00022795"/>
    </source>
</evidence>
<dbReference type="Gene3D" id="2.30.30.910">
    <property type="match status" value="1"/>
</dbReference>
<dbReference type="Pfam" id="PF13861">
    <property type="entry name" value="FLgD_tudor"/>
    <property type="match status" value="1"/>
</dbReference>
<keyword evidence="10" id="KW-1185">Reference proteome</keyword>
<dbReference type="OrthoDB" id="9785233at2"/>
<evidence type="ECO:0000259" key="7">
    <source>
        <dbReference type="Pfam" id="PF13860"/>
    </source>
</evidence>
<gene>
    <name evidence="9" type="ORF">C7444_11872</name>
</gene>
<dbReference type="InterPro" id="IPR025965">
    <property type="entry name" value="FlgD/Vpr_Ig-like"/>
</dbReference>
<reference evidence="9 10" key="1">
    <citation type="submission" date="2018-05" db="EMBL/GenBank/DDBJ databases">
        <title>Genomic Encyclopedia of Type Strains, Phase IV (KMG-IV): sequencing the most valuable type-strain genomes for metagenomic binning, comparative biology and taxonomic classification.</title>
        <authorList>
            <person name="Goeker M."/>
        </authorList>
    </citation>
    <scope>NUCLEOTIDE SEQUENCE [LARGE SCALE GENOMIC DNA]</scope>
    <source>
        <strain evidence="9 10">DSM 566</strain>
    </source>
</reference>
<dbReference type="EMBL" id="QJJS01000018">
    <property type="protein sequence ID" value="PXW93703.1"/>
    <property type="molecule type" value="Genomic_DNA"/>
</dbReference>
<dbReference type="InterPro" id="IPR025963">
    <property type="entry name" value="FLgD_Tudor"/>
</dbReference>
<evidence type="ECO:0000256" key="6">
    <source>
        <dbReference type="SAM" id="MobiDB-lite"/>
    </source>
</evidence>
<name>A0A318H084_9BURK</name>
<dbReference type="InterPro" id="IPR005648">
    <property type="entry name" value="FlgD"/>
</dbReference>
<evidence type="ECO:0000313" key="9">
    <source>
        <dbReference type="EMBL" id="PXW93703.1"/>
    </source>
</evidence>
<dbReference type="Proteomes" id="UP000247811">
    <property type="component" value="Unassembled WGS sequence"/>
</dbReference>
<protein>
    <recommendedName>
        <fullName evidence="2 5">Basal-body rod modification protein FlgD</fullName>
    </recommendedName>
</protein>
<accession>A0A318H084</accession>
<sequence length="226" mass="22925">MSTTSTVGTTSSGTNSIYSQLSGTSGSNTTQSAQETSDRFLKLLVAQMKNQDPLSPMDNAQVTSQMAQINTVSGIEKLNGSVTSLGSQLIQSQTLQGASLVGKGVLVEGSKLALDAGKGSGAFELAGAADSVKVEVLSSAGRVIDTVDLGTQTSGQHHFDWSAPASLADTTGLTFRVAATQGTAAVTSTALMRDAVQSISTSGSDLNLNLASGTTVAYGKVRAISE</sequence>
<evidence type="ECO:0000259" key="8">
    <source>
        <dbReference type="Pfam" id="PF13861"/>
    </source>
</evidence>
<feature type="compositionally biased region" description="Polar residues" evidence="6">
    <location>
        <begin position="17"/>
        <end position="33"/>
    </location>
</feature>
<dbReference type="Pfam" id="PF13860">
    <property type="entry name" value="FlgD_ig"/>
    <property type="match status" value="1"/>
</dbReference>
<keyword evidence="9" id="KW-0282">Flagellum</keyword>
<evidence type="ECO:0000256" key="5">
    <source>
        <dbReference type="RuleBase" id="RU362076"/>
    </source>
</evidence>
<organism evidence="9 10">
    <name type="scientific">Sphaerotilus hippei</name>
    <dbReference type="NCBI Taxonomy" id="744406"/>
    <lineage>
        <taxon>Bacteria</taxon>
        <taxon>Pseudomonadati</taxon>
        <taxon>Pseudomonadota</taxon>
        <taxon>Betaproteobacteria</taxon>
        <taxon>Burkholderiales</taxon>
        <taxon>Sphaerotilaceae</taxon>
        <taxon>Sphaerotilus</taxon>
    </lineage>
</organism>
<dbReference type="Gene3D" id="2.60.40.4070">
    <property type="match status" value="1"/>
</dbReference>
<evidence type="ECO:0000313" key="10">
    <source>
        <dbReference type="Proteomes" id="UP000247811"/>
    </source>
</evidence>
<feature type="compositionally biased region" description="Low complexity" evidence="6">
    <location>
        <begin position="1"/>
        <end position="16"/>
    </location>
</feature>